<dbReference type="SUPFAM" id="SSF81324">
    <property type="entry name" value="Voltage-gated potassium channels"/>
    <property type="match status" value="1"/>
</dbReference>
<feature type="transmembrane region" description="Helical" evidence="12">
    <location>
        <begin position="220"/>
        <end position="245"/>
    </location>
</feature>
<keyword evidence="8 12" id="KW-1133">Transmembrane helix</keyword>
<evidence type="ECO:0000256" key="6">
    <source>
        <dbReference type="ARBA" id="ARBA00022882"/>
    </source>
</evidence>
<dbReference type="PANTHER" id="PTHR11537">
    <property type="entry name" value="VOLTAGE-GATED POTASSIUM CHANNEL"/>
    <property type="match status" value="1"/>
</dbReference>
<keyword evidence="5" id="KW-0631">Potassium channel</keyword>
<keyword evidence="6" id="KW-0851">Voltage-gated channel</keyword>
<evidence type="ECO:0000256" key="5">
    <source>
        <dbReference type="ARBA" id="ARBA00022826"/>
    </source>
</evidence>
<dbReference type="AlphaFoldDB" id="A0A650ELR6"/>
<reference evidence="14" key="1">
    <citation type="journal article" date="2020" name="J. ISSAAS">
        <title>Lactobacilli and other gastrointestinal microbiota of Peromyscus leucopus, reservoir host for agents of Lyme disease and other zoonoses in North America.</title>
        <authorList>
            <person name="Milovic A."/>
            <person name="Bassam K."/>
            <person name="Shao H."/>
            <person name="Chatzistamou I."/>
            <person name="Tufts D.M."/>
            <person name="Diuk-Wasser M."/>
            <person name="Barbour A.G."/>
        </authorList>
    </citation>
    <scope>NUCLEOTIDE SEQUENCE</scope>
    <source>
        <strain evidence="14">LL30</strain>
    </source>
</reference>
<feature type="domain" description="Ion transport" evidence="13">
    <location>
        <begin position="35"/>
        <end position="247"/>
    </location>
</feature>
<feature type="transmembrane region" description="Helical" evidence="12">
    <location>
        <begin position="159"/>
        <end position="178"/>
    </location>
</feature>
<comment type="subcellular location">
    <subcellularLocation>
        <location evidence="1">Membrane</location>
        <topology evidence="1">Multi-pass membrane protein</topology>
    </subcellularLocation>
</comment>
<keyword evidence="2" id="KW-0813">Transport</keyword>
<keyword evidence="11" id="KW-0407">Ion channel</keyword>
<dbReference type="PANTHER" id="PTHR11537:SF254">
    <property type="entry name" value="POTASSIUM VOLTAGE-GATED CHANNEL PROTEIN SHAB"/>
    <property type="match status" value="1"/>
</dbReference>
<dbReference type="Gene3D" id="1.20.120.350">
    <property type="entry name" value="Voltage-gated potassium channels. Chain C"/>
    <property type="match status" value="1"/>
</dbReference>
<evidence type="ECO:0000313" key="14">
    <source>
        <dbReference type="EMBL" id="QGT50699.1"/>
    </source>
</evidence>
<name>A0A650ELR6_9BACT</name>
<evidence type="ECO:0000256" key="10">
    <source>
        <dbReference type="ARBA" id="ARBA00023136"/>
    </source>
</evidence>
<evidence type="ECO:0000256" key="4">
    <source>
        <dbReference type="ARBA" id="ARBA00022692"/>
    </source>
</evidence>
<feature type="transmembrane region" description="Helical" evidence="12">
    <location>
        <begin position="105"/>
        <end position="130"/>
    </location>
</feature>
<keyword evidence="4 12" id="KW-0812">Transmembrane</keyword>
<organism evidence="14">
    <name type="scientific">uncultured Elusimicrobia bacterium</name>
    <dbReference type="NCBI Taxonomy" id="699876"/>
    <lineage>
        <taxon>Bacteria</taxon>
        <taxon>Pseudomonadati</taxon>
        <taxon>Elusimicrobiota</taxon>
        <taxon>Elusimicrobia</taxon>
        <taxon>environmental samples</taxon>
    </lineage>
</organism>
<dbReference type="InterPro" id="IPR027359">
    <property type="entry name" value="Volt_channel_dom_sf"/>
</dbReference>
<evidence type="ECO:0000256" key="11">
    <source>
        <dbReference type="ARBA" id="ARBA00023303"/>
    </source>
</evidence>
<protein>
    <recommendedName>
        <fullName evidence="13">Ion transport domain-containing protein</fullName>
    </recommendedName>
</protein>
<keyword evidence="9" id="KW-0406">Ion transport</keyword>
<evidence type="ECO:0000256" key="9">
    <source>
        <dbReference type="ARBA" id="ARBA00023065"/>
    </source>
</evidence>
<dbReference type="GO" id="GO:0008076">
    <property type="term" value="C:voltage-gated potassium channel complex"/>
    <property type="evidence" value="ECO:0007669"/>
    <property type="project" value="InterPro"/>
</dbReference>
<evidence type="ECO:0000256" key="1">
    <source>
        <dbReference type="ARBA" id="ARBA00004141"/>
    </source>
</evidence>
<dbReference type="PRINTS" id="PR00169">
    <property type="entry name" value="KCHANNEL"/>
</dbReference>
<accession>A0A650ELR6</accession>
<gene>
    <name evidence="14" type="ORF">Elusimicrob1349_1690</name>
</gene>
<keyword evidence="7" id="KW-0630">Potassium</keyword>
<keyword evidence="10 12" id="KW-0472">Membrane</keyword>
<dbReference type="GO" id="GO:0001508">
    <property type="term" value="P:action potential"/>
    <property type="evidence" value="ECO:0007669"/>
    <property type="project" value="TreeGrafter"/>
</dbReference>
<evidence type="ECO:0000256" key="12">
    <source>
        <dbReference type="SAM" id="Phobius"/>
    </source>
</evidence>
<dbReference type="EMBL" id="MN577571">
    <property type="protein sequence ID" value="QGT50699.1"/>
    <property type="molecule type" value="Genomic_DNA"/>
</dbReference>
<evidence type="ECO:0000256" key="2">
    <source>
        <dbReference type="ARBA" id="ARBA00022448"/>
    </source>
</evidence>
<proteinExistence type="predicted"/>
<evidence type="ECO:0000256" key="8">
    <source>
        <dbReference type="ARBA" id="ARBA00022989"/>
    </source>
</evidence>
<sequence>MSIEAKAVQEVRRTKRYLFDVLQFNYPSKVTWTINAVIITLILLSVPVDVIESVGDVSPQLKRLAYHVDLGMSVIFALEYVLRVLTCTEDPRYQKPISGRIKYMLTPLMIIDLLAISPFFILGAGLVRALRVFRIFMLMRYTNAIELVNNVVSEKKNELAICGAFLLMLWIWSSFMIFRVEHPAQPEVFKNMLDAMWWSMQTFTTLGYGNLVPITLTGKIITGITVASGLILFAVVTAVMTGGVVQEFQKYENKKKTPPQI</sequence>
<dbReference type="Gene3D" id="1.10.287.70">
    <property type="match status" value="1"/>
</dbReference>
<keyword evidence="3" id="KW-0633">Potassium transport</keyword>
<dbReference type="Pfam" id="PF00520">
    <property type="entry name" value="Ion_trans"/>
    <property type="match status" value="1"/>
</dbReference>
<dbReference type="InterPro" id="IPR028325">
    <property type="entry name" value="VG_K_chnl"/>
</dbReference>
<dbReference type="InterPro" id="IPR005821">
    <property type="entry name" value="Ion_trans_dom"/>
</dbReference>
<evidence type="ECO:0000256" key="7">
    <source>
        <dbReference type="ARBA" id="ARBA00022958"/>
    </source>
</evidence>
<evidence type="ECO:0000259" key="13">
    <source>
        <dbReference type="Pfam" id="PF00520"/>
    </source>
</evidence>
<dbReference type="GO" id="GO:0005249">
    <property type="term" value="F:voltage-gated potassium channel activity"/>
    <property type="evidence" value="ECO:0007669"/>
    <property type="project" value="InterPro"/>
</dbReference>
<feature type="transmembrane region" description="Helical" evidence="12">
    <location>
        <begin position="32"/>
        <end position="52"/>
    </location>
</feature>
<evidence type="ECO:0000256" key="3">
    <source>
        <dbReference type="ARBA" id="ARBA00022538"/>
    </source>
</evidence>